<protein>
    <recommendedName>
        <fullName evidence="6">RRM domain-containing protein</fullName>
    </recommendedName>
</protein>
<dbReference type="InterPro" id="IPR012677">
    <property type="entry name" value="Nucleotide-bd_a/b_plait_sf"/>
</dbReference>
<dbReference type="GO" id="GO:0003729">
    <property type="term" value="F:mRNA binding"/>
    <property type="evidence" value="ECO:0007669"/>
    <property type="project" value="TreeGrafter"/>
</dbReference>
<dbReference type="PANTHER" id="PTHR48032">
    <property type="entry name" value="RNA-BINDING PROTEIN MUSASHI HOMOLOG RBP6"/>
    <property type="match status" value="1"/>
</dbReference>
<reference evidence="4" key="1">
    <citation type="submission" date="2023-03" db="EMBL/GenBank/DDBJ databases">
        <title>Electrophorus voltai genome.</title>
        <authorList>
            <person name="Bian C."/>
        </authorList>
    </citation>
    <scope>NUCLEOTIDE SEQUENCE</scope>
    <source>
        <strain evidence="4">CB-2022</strain>
        <tissue evidence="4">Muscle</tissue>
    </source>
</reference>
<proteinExistence type="predicted"/>
<dbReference type="GO" id="GO:0005737">
    <property type="term" value="C:cytoplasm"/>
    <property type="evidence" value="ECO:0007669"/>
    <property type="project" value="TreeGrafter"/>
</dbReference>
<dbReference type="Gene3D" id="3.30.70.330">
    <property type="match status" value="1"/>
</dbReference>
<evidence type="ECO:0000256" key="1">
    <source>
        <dbReference type="ARBA" id="ARBA00022737"/>
    </source>
</evidence>
<dbReference type="InterPro" id="IPR035979">
    <property type="entry name" value="RBD_domain_sf"/>
</dbReference>
<dbReference type="GO" id="GO:0007417">
    <property type="term" value="P:central nervous system development"/>
    <property type="evidence" value="ECO:0007669"/>
    <property type="project" value="TreeGrafter"/>
</dbReference>
<evidence type="ECO:0000313" key="4">
    <source>
        <dbReference type="EMBL" id="KAK1785796.1"/>
    </source>
</evidence>
<keyword evidence="2" id="KW-0694">RNA-binding</keyword>
<organism evidence="4 5">
    <name type="scientific">Electrophorus voltai</name>
    <dbReference type="NCBI Taxonomy" id="2609070"/>
    <lineage>
        <taxon>Eukaryota</taxon>
        <taxon>Metazoa</taxon>
        <taxon>Chordata</taxon>
        <taxon>Craniata</taxon>
        <taxon>Vertebrata</taxon>
        <taxon>Euteleostomi</taxon>
        <taxon>Actinopterygii</taxon>
        <taxon>Neopterygii</taxon>
        <taxon>Teleostei</taxon>
        <taxon>Ostariophysi</taxon>
        <taxon>Gymnotiformes</taxon>
        <taxon>Gymnotoidei</taxon>
        <taxon>Gymnotidae</taxon>
        <taxon>Electrophorus</taxon>
    </lineage>
</organism>
<accession>A0AAD8YS53</accession>
<evidence type="ECO:0008006" key="6">
    <source>
        <dbReference type="Google" id="ProtNLM"/>
    </source>
</evidence>
<feature type="region of interest" description="Disordered" evidence="3">
    <location>
        <begin position="1"/>
        <end position="24"/>
    </location>
</feature>
<keyword evidence="5" id="KW-1185">Reference proteome</keyword>
<name>A0AAD8YS53_9TELE</name>
<dbReference type="SUPFAM" id="SSF54928">
    <property type="entry name" value="RNA-binding domain, RBD"/>
    <property type="match status" value="1"/>
</dbReference>
<comment type="caution">
    <text evidence="4">The sequence shown here is derived from an EMBL/GenBank/DDBJ whole genome shotgun (WGS) entry which is preliminary data.</text>
</comment>
<dbReference type="Proteomes" id="UP001239994">
    <property type="component" value="Unassembled WGS sequence"/>
</dbReference>
<gene>
    <name evidence="4" type="ORF">P4O66_003167</name>
</gene>
<dbReference type="AlphaFoldDB" id="A0AAD8YS53"/>
<dbReference type="GO" id="GO:0006417">
    <property type="term" value="P:regulation of translation"/>
    <property type="evidence" value="ECO:0007669"/>
    <property type="project" value="TreeGrafter"/>
</dbReference>
<evidence type="ECO:0000256" key="2">
    <source>
        <dbReference type="ARBA" id="ARBA00022884"/>
    </source>
</evidence>
<dbReference type="PANTHER" id="PTHR48032:SF17">
    <property type="entry name" value="RNA-BINDING PROTEIN MUSASHI HOMOLOG 2-LIKE ISOFORM X1"/>
    <property type="match status" value="1"/>
</dbReference>
<evidence type="ECO:0000313" key="5">
    <source>
        <dbReference type="Proteomes" id="UP001239994"/>
    </source>
</evidence>
<sequence length="202" mass="21244">MPSNPEGGSLGLSPSPQASLIGGSRAPEVPTFRGIASLLTEQELSAVFLMTALGVAALHDISVGGLAGKGGAGIRGGQGQIGGYKSQAGARSAGWPRLRLSACPGLQQDTLTASSRKPSGEERLLGFGFVTFENEDVVEKVCEIHFHEINNKMCPAWGFREWRLCEGQGYDPEAEARHPKESLMKASALPLLGLGYHQSGLS</sequence>
<evidence type="ECO:0000256" key="3">
    <source>
        <dbReference type="SAM" id="MobiDB-lite"/>
    </source>
</evidence>
<keyword evidence="1" id="KW-0677">Repeat</keyword>
<dbReference type="EMBL" id="JAROKS010000025">
    <property type="protein sequence ID" value="KAK1785796.1"/>
    <property type="molecule type" value="Genomic_DNA"/>
</dbReference>